<keyword evidence="2" id="KW-1185">Reference proteome</keyword>
<protein>
    <submittedName>
        <fullName evidence="1">Uncharacterized protein</fullName>
    </submittedName>
</protein>
<name>A0A5B7DVH8_PORTR</name>
<evidence type="ECO:0000313" key="2">
    <source>
        <dbReference type="Proteomes" id="UP000324222"/>
    </source>
</evidence>
<gene>
    <name evidence="1" type="ORF">E2C01_018627</name>
</gene>
<accession>A0A5B7DVH8</accession>
<organism evidence="1 2">
    <name type="scientific">Portunus trituberculatus</name>
    <name type="common">Swimming crab</name>
    <name type="synonym">Neptunus trituberculatus</name>
    <dbReference type="NCBI Taxonomy" id="210409"/>
    <lineage>
        <taxon>Eukaryota</taxon>
        <taxon>Metazoa</taxon>
        <taxon>Ecdysozoa</taxon>
        <taxon>Arthropoda</taxon>
        <taxon>Crustacea</taxon>
        <taxon>Multicrustacea</taxon>
        <taxon>Malacostraca</taxon>
        <taxon>Eumalacostraca</taxon>
        <taxon>Eucarida</taxon>
        <taxon>Decapoda</taxon>
        <taxon>Pleocyemata</taxon>
        <taxon>Brachyura</taxon>
        <taxon>Eubrachyura</taxon>
        <taxon>Portunoidea</taxon>
        <taxon>Portunidae</taxon>
        <taxon>Portuninae</taxon>
        <taxon>Portunus</taxon>
    </lineage>
</organism>
<sequence>MGTQSSVSSDMDGQAKLPGTLPFHEEQIPCATQTNADHHCNGKWSQLLGAEGLLSLQAIRSVIDYAAPVLATILLSQMERLEKLQNEALQIMLRTPRRTKLCNLRAEAAVPQVVYRVHALNTPFLGTRRDQKEPWLRSGPLQEKDPYRYREKRYQTGRDALKLPATTVKIIPPKTEFIRTVRKSTHIGANKTLGATRQKAPLVPTSITQ</sequence>
<dbReference type="EMBL" id="VSRR010001474">
    <property type="protein sequence ID" value="MPC25510.1"/>
    <property type="molecule type" value="Genomic_DNA"/>
</dbReference>
<evidence type="ECO:0000313" key="1">
    <source>
        <dbReference type="EMBL" id="MPC25510.1"/>
    </source>
</evidence>
<reference evidence="1 2" key="1">
    <citation type="submission" date="2019-05" db="EMBL/GenBank/DDBJ databases">
        <title>Another draft genome of Portunus trituberculatus and its Hox gene families provides insights of decapod evolution.</title>
        <authorList>
            <person name="Jeong J.-H."/>
            <person name="Song I."/>
            <person name="Kim S."/>
            <person name="Choi T."/>
            <person name="Kim D."/>
            <person name="Ryu S."/>
            <person name="Kim W."/>
        </authorList>
    </citation>
    <scope>NUCLEOTIDE SEQUENCE [LARGE SCALE GENOMIC DNA]</scope>
    <source>
        <tissue evidence="1">Muscle</tissue>
    </source>
</reference>
<comment type="caution">
    <text evidence="1">The sequence shown here is derived from an EMBL/GenBank/DDBJ whole genome shotgun (WGS) entry which is preliminary data.</text>
</comment>
<proteinExistence type="predicted"/>
<dbReference type="Proteomes" id="UP000324222">
    <property type="component" value="Unassembled WGS sequence"/>
</dbReference>
<dbReference type="AlphaFoldDB" id="A0A5B7DVH8"/>